<dbReference type="InterPro" id="IPR002213">
    <property type="entry name" value="UDP_glucos_trans"/>
</dbReference>
<comment type="caution">
    <text evidence="4">The sequence shown here is derived from an EMBL/GenBank/DDBJ whole genome shotgun (WGS) entry which is preliminary data.</text>
</comment>
<dbReference type="EMBL" id="JARAOO010000011">
    <property type="protein sequence ID" value="KAJ7950117.1"/>
    <property type="molecule type" value="Genomic_DNA"/>
</dbReference>
<dbReference type="Pfam" id="PF00201">
    <property type="entry name" value="UDPGT"/>
    <property type="match status" value="1"/>
</dbReference>
<gene>
    <name evidence="4" type="ORF">O6P43_026351</name>
</gene>
<evidence type="ECO:0000313" key="5">
    <source>
        <dbReference type="Proteomes" id="UP001163823"/>
    </source>
</evidence>
<dbReference type="AlphaFoldDB" id="A0AAD7L2A8"/>
<evidence type="ECO:0000256" key="3">
    <source>
        <dbReference type="ARBA" id="ARBA00022679"/>
    </source>
</evidence>
<reference evidence="4" key="1">
    <citation type="journal article" date="2023" name="Science">
        <title>Elucidation of the pathway for biosynthesis of saponin adjuvants from the soapbark tree.</title>
        <authorList>
            <person name="Reed J."/>
            <person name="Orme A."/>
            <person name="El-Demerdash A."/>
            <person name="Owen C."/>
            <person name="Martin L.B.B."/>
            <person name="Misra R.C."/>
            <person name="Kikuchi S."/>
            <person name="Rejzek M."/>
            <person name="Martin A.C."/>
            <person name="Harkess A."/>
            <person name="Leebens-Mack J."/>
            <person name="Louveau T."/>
            <person name="Stephenson M.J."/>
            <person name="Osbourn A."/>
        </authorList>
    </citation>
    <scope>NUCLEOTIDE SEQUENCE</scope>
    <source>
        <strain evidence="4">S10</strain>
    </source>
</reference>
<dbReference type="GO" id="GO:0035251">
    <property type="term" value="F:UDP-glucosyltransferase activity"/>
    <property type="evidence" value="ECO:0007669"/>
    <property type="project" value="InterPro"/>
</dbReference>
<evidence type="ECO:0000313" key="4">
    <source>
        <dbReference type="EMBL" id="KAJ7950117.1"/>
    </source>
</evidence>
<sequence>MAKTDKQLHIAMFPWLAMGHIFPNFELAKLFAQKGHSITLISTPRNISRLPQIPTHLEQLIKLVSLPILPKHKANLPENAESTMDVTPNKVPYLKMAYDGLQESLTQLLKSSAPDWILYDFAADWLPPLVHSLQIRCVFFVVSPAWNLCFFDTPKPQLGSAAVFRTKPEDYLRPPSWVPFHSNIGLKLHEVKKMFEGVSDKETGVTVSFNFNKAVSSCDLFSFRSCYELESEWLNLVEDIYKRPVVPVGVIPPSFQVRIVNEEDNKPEWLKIQSWLDKQEQGSVVYIAFGSELKLGQQDLTELALGLELSGLPFFWALRKQQDSSSVDLPDGFEDRVSDRGVVCRDWVPQLKILAHGSIGGYLTHCGSGSVIEGLHFGRVLVMLPYLLDQALYARVLEEKKLGVEIPRNEQDGSFTRSSVAKSVKLAIVDEGGSIYRDKAKEMGLVFSDKDRHEQYIENFLQHLQHKREPFQI</sequence>
<dbReference type="PANTHER" id="PTHR48049">
    <property type="entry name" value="GLYCOSYLTRANSFERASE"/>
    <property type="match status" value="1"/>
</dbReference>
<proteinExistence type="inferred from homology"/>
<name>A0AAD7L2A8_QUISA</name>
<dbReference type="Proteomes" id="UP001163823">
    <property type="component" value="Chromosome 11"/>
</dbReference>
<keyword evidence="5" id="KW-1185">Reference proteome</keyword>
<dbReference type="FunFam" id="3.40.50.2000:FF:000037">
    <property type="entry name" value="Glycosyltransferase"/>
    <property type="match status" value="1"/>
</dbReference>
<keyword evidence="3" id="KW-0808">Transferase</keyword>
<dbReference type="SUPFAM" id="SSF53756">
    <property type="entry name" value="UDP-Glycosyltransferase/glycogen phosphorylase"/>
    <property type="match status" value="1"/>
</dbReference>
<keyword evidence="2" id="KW-0328">Glycosyltransferase</keyword>
<dbReference type="KEGG" id="qsa:O6P43_026351"/>
<evidence type="ECO:0000256" key="1">
    <source>
        <dbReference type="ARBA" id="ARBA00009995"/>
    </source>
</evidence>
<protein>
    <submittedName>
        <fullName evidence="4">UDP-glycosyltransferase</fullName>
    </submittedName>
</protein>
<comment type="similarity">
    <text evidence="1">Belongs to the UDP-glycosyltransferase family.</text>
</comment>
<dbReference type="Gene3D" id="3.40.50.2000">
    <property type="entry name" value="Glycogen Phosphorylase B"/>
    <property type="match status" value="2"/>
</dbReference>
<evidence type="ECO:0000256" key="2">
    <source>
        <dbReference type="ARBA" id="ARBA00022676"/>
    </source>
</evidence>
<dbReference type="CDD" id="cd03784">
    <property type="entry name" value="GT1_Gtf-like"/>
    <property type="match status" value="1"/>
</dbReference>
<organism evidence="4 5">
    <name type="scientific">Quillaja saponaria</name>
    <name type="common">Soap bark tree</name>
    <dbReference type="NCBI Taxonomy" id="32244"/>
    <lineage>
        <taxon>Eukaryota</taxon>
        <taxon>Viridiplantae</taxon>
        <taxon>Streptophyta</taxon>
        <taxon>Embryophyta</taxon>
        <taxon>Tracheophyta</taxon>
        <taxon>Spermatophyta</taxon>
        <taxon>Magnoliopsida</taxon>
        <taxon>eudicotyledons</taxon>
        <taxon>Gunneridae</taxon>
        <taxon>Pentapetalae</taxon>
        <taxon>rosids</taxon>
        <taxon>fabids</taxon>
        <taxon>Fabales</taxon>
        <taxon>Quillajaceae</taxon>
        <taxon>Quillaja</taxon>
    </lineage>
</organism>
<dbReference type="PANTHER" id="PTHR48049:SF60">
    <property type="entry name" value="UDP-GLYCOSYLTRANSFERASE 91B1"/>
    <property type="match status" value="1"/>
</dbReference>
<accession>A0AAD7L2A8</accession>
<dbReference type="InterPro" id="IPR050481">
    <property type="entry name" value="UDP-glycosyltransf_plant"/>
</dbReference>